<comment type="caution">
    <text evidence="1">The sequence shown here is derived from an EMBL/GenBank/DDBJ whole genome shotgun (WGS) entry which is preliminary data.</text>
</comment>
<evidence type="ECO:0000313" key="1">
    <source>
        <dbReference type="EMBL" id="GAI16678.1"/>
    </source>
</evidence>
<name>X1LC53_9ZZZZ</name>
<proteinExistence type="predicted"/>
<feature type="non-terminal residue" evidence="1">
    <location>
        <position position="1"/>
    </location>
</feature>
<organism evidence="1">
    <name type="scientific">marine sediment metagenome</name>
    <dbReference type="NCBI Taxonomy" id="412755"/>
    <lineage>
        <taxon>unclassified sequences</taxon>
        <taxon>metagenomes</taxon>
        <taxon>ecological metagenomes</taxon>
    </lineage>
</organism>
<gene>
    <name evidence="1" type="ORF">S06H3_18725</name>
</gene>
<sequence length="54" mass="6304">YQKAMGLPFIPLGRDTYFSVKSVYKWLIDKEIMLIPEKEQKKEGLTRTSKGLVE</sequence>
<protein>
    <submittedName>
        <fullName evidence="1">Uncharacterized protein</fullName>
    </submittedName>
</protein>
<dbReference type="EMBL" id="BARV01009505">
    <property type="protein sequence ID" value="GAI16678.1"/>
    <property type="molecule type" value="Genomic_DNA"/>
</dbReference>
<reference evidence="1" key="1">
    <citation type="journal article" date="2014" name="Front. Microbiol.">
        <title>High frequency of phylogenetically diverse reductive dehalogenase-homologous genes in deep subseafloor sedimentary metagenomes.</title>
        <authorList>
            <person name="Kawai M."/>
            <person name="Futagami T."/>
            <person name="Toyoda A."/>
            <person name="Takaki Y."/>
            <person name="Nishi S."/>
            <person name="Hori S."/>
            <person name="Arai W."/>
            <person name="Tsubouchi T."/>
            <person name="Morono Y."/>
            <person name="Uchiyama I."/>
            <person name="Ito T."/>
            <person name="Fujiyama A."/>
            <person name="Inagaki F."/>
            <person name="Takami H."/>
        </authorList>
    </citation>
    <scope>NUCLEOTIDE SEQUENCE</scope>
    <source>
        <strain evidence="1">Expedition CK06-06</strain>
    </source>
</reference>
<accession>X1LC53</accession>
<dbReference type="AlphaFoldDB" id="X1LC53"/>